<evidence type="ECO:0000256" key="9">
    <source>
        <dbReference type="ARBA" id="ARBA00047176"/>
    </source>
</evidence>
<dbReference type="RefSeq" id="WP_015504350.1">
    <property type="nucleotide sequence ID" value="NZ_CAYARL010000024.1"/>
</dbReference>
<evidence type="ECO:0000256" key="4">
    <source>
        <dbReference type="ARBA" id="ARBA00023239"/>
    </source>
</evidence>
<evidence type="ECO:0000256" key="3">
    <source>
        <dbReference type="ARBA" id="ARBA00023229"/>
    </source>
</evidence>
<evidence type="ECO:0000313" key="13">
    <source>
        <dbReference type="Proteomes" id="UP000273278"/>
    </source>
</evidence>
<sequence>MILTDEEQAIFDGEKGAGAQKAMELVVALGKIYGADSLVDITSAHLSGASYKTIGEGGLKYLSDMVAGGAKVSVPSTLNPVGMDRERWKEMHIGPEFAEKQLQIIELYGKMGIRKTCSCTPYIGDNVPGFGDHVAWAESSALSVVNSYFGARTNREGGPGALAAAILGKTANYGLHLTENRRPTVVVDVEDMGGSVFDYSVLGQAVGMAIGKGIPYFRGLKDISIEDAKTLSAAMAAAGSVALWHAEGCTPEAGDFDVSGLEHISIGDAERKAAYDKLNTVEDVQLIALGCPHLTPKEMHDIAALLKGKKKKNKDVEVWFCTSESVRSQCQDDVRIMEEFGPVLADTCMVVAPIEGTFQRTATNSAKAGNYLPTLCSQKVKFADISDLLKVIE</sequence>
<dbReference type="InterPro" id="IPR007506">
    <property type="entry name" value="PMDh-L-like_dom"/>
</dbReference>
<reference evidence="12 13" key="1">
    <citation type="submission" date="2016-10" db="EMBL/GenBank/DDBJ databases">
        <title>Complete genome of the TMA-utilizing, human hosted archaeon Methanomethylophilus alvus Gen. nov, sp. nov., strain Mx-05, derived from a pure culture.</title>
        <authorList>
            <person name="Brugere J.-F."/>
            <person name="Ben Hania W."/>
            <person name="Chaudhary P.P."/>
            <person name="Gaci N."/>
            <person name="Borrel G."/>
            <person name="Cao Van Tuat L."/>
            <person name="Fardeau M.-L."/>
            <person name="Harris H.M.B."/>
            <person name="O'Toole P.W."/>
            <person name="Ollivier B."/>
        </authorList>
    </citation>
    <scope>NUCLEOTIDE SEQUENCE [LARGE SCALE GENOMIC DNA]</scope>
    <source>
        <strain evidence="12 13">Mx-05</strain>
    </source>
</reference>
<evidence type="ECO:0000256" key="5">
    <source>
        <dbReference type="ARBA" id="ARBA00045120"/>
    </source>
</evidence>
<organism evidence="12 13">
    <name type="scientific">Methanomethylophilus alvi</name>
    <dbReference type="NCBI Taxonomy" id="1291540"/>
    <lineage>
        <taxon>Archaea</taxon>
        <taxon>Methanobacteriati</taxon>
        <taxon>Thermoplasmatota</taxon>
        <taxon>Thermoplasmata</taxon>
        <taxon>Methanomassiliicoccales</taxon>
        <taxon>Methanomethylophilaceae</taxon>
        <taxon>Methanomethylophilus</taxon>
    </lineage>
</organism>
<evidence type="ECO:0000256" key="1">
    <source>
        <dbReference type="ARBA" id="ARBA00005092"/>
    </source>
</evidence>
<comment type="subunit">
    <text evidence="8">Heterodimer composed of a large subunit (PMDh-L) and a small subunit (PMDh-S).</text>
</comment>
<dbReference type="GO" id="GO:0016829">
    <property type="term" value="F:lyase activity"/>
    <property type="evidence" value="ECO:0007669"/>
    <property type="project" value="UniProtKB-KW"/>
</dbReference>
<comment type="similarity">
    <text evidence="7">Belongs to the AcnX type II large subunit family.</text>
</comment>
<keyword evidence="4" id="KW-0456">Lyase</keyword>
<dbReference type="PANTHER" id="PTHR36577">
    <property type="entry name" value="DUF521 DOMAIN PROTEIN (AFU_ORTHOLOGUE AFUA_6G00490)"/>
    <property type="match status" value="1"/>
</dbReference>
<evidence type="ECO:0000256" key="2">
    <source>
        <dbReference type="ARBA" id="ARBA00023004"/>
    </source>
</evidence>
<evidence type="ECO:0000256" key="7">
    <source>
        <dbReference type="ARBA" id="ARBA00046333"/>
    </source>
</evidence>
<dbReference type="Proteomes" id="UP000273278">
    <property type="component" value="Chromosome"/>
</dbReference>
<protein>
    <recommendedName>
        <fullName evidence="10">Phosphomevalonate dehydratase large subunit</fullName>
        <ecNumber evidence="9">4.2.1.182</ecNumber>
    </recommendedName>
</protein>
<gene>
    <name evidence="12" type="ORF">BKD89_02270</name>
</gene>
<comment type="catalytic activity">
    <reaction evidence="5">
        <text>(R)-5-phosphomevalonate = (2E)-3-methyl-5-phosphooxypent-2-enoate + H2O</text>
        <dbReference type="Rhea" id="RHEA:78975"/>
        <dbReference type="ChEBI" id="CHEBI:15377"/>
        <dbReference type="ChEBI" id="CHEBI:58146"/>
        <dbReference type="ChEBI" id="CHEBI:229665"/>
        <dbReference type="EC" id="4.2.1.182"/>
    </reaction>
    <physiologicalReaction direction="left-to-right" evidence="5">
        <dbReference type="Rhea" id="RHEA:78976"/>
    </physiologicalReaction>
</comment>
<evidence type="ECO:0000259" key="11">
    <source>
        <dbReference type="Pfam" id="PF04412"/>
    </source>
</evidence>
<keyword evidence="3" id="KW-0414">Isoprene biosynthesis</keyword>
<dbReference type="EMBL" id="CP017686">
    <property type="protein sequence ID" value="AYQ54632.1"/>
    <property type="molecule type" value="Genomic_DNA"/>
</dbReference>
<dbReference type="CDD" id="cd01355">
    <property type="entry name" value="AcnX"/>
    <property type="match status" value="1"/>
</dbReference>
<dbReference type="GeneID" id="41321256"/>
<dbReference type="AlphaFoldDB" id="A0A3G3IGK2"/>
<dbReference type="EC" id="4.2.1.182" evidence="9"/>
<feature type="domain" description="Phosphomevalonate dehydratase large subunit-like" evidence="11">
    <location>
        <begin position="1"/>
        <end position="389"/>
    </location>
</feature>
<accession>A0A3G3IGK2</accession>
<evidence type="ECO:0000313" key="12">
    <source>
        <dbReference type="EMBL" id="AYQ54632.1"/>
    </source>
</evidence>
<proteinExistence type="inferred from homology"/>
<evidence type="ECO:0000256" key="6">
    <source>
        <dbReference type="ARBA" id="ARBA00045299"/>
    </source>
</evidence>
<name>A0A3G3IGK2_9ARCH</name>
<dbReference type="OMA" id="CTCTPYL"/>
<dbReference type="PANTHER" id="PTHR36577:SF3">
    <property type="entry name" value="DUF521 DOMAIN PROTEIN (AFU_ORTHOLOGUE AFUA_6G00490)"/>
    <property type="match status" value="1"/>
</dbReference>
<comment type="function">
    <text evidence="6">Component of a hydro-lyase that catalyzes the dehydration of mevalonate 5-phosphate (MVA5P) to form trans-anhydromevalonate 5-phosphate (tAHMP). Involved in the archaeal mevalonate (MVA) pathway, which provides fundamental precursors for isoprenoid biosynthesis, such as isopentenyl diphosphate (IPP) and dimethylallyl diphosphate (DMAPP).</text>
</comment>
<evidence type="ECO:0000256" key="10">
    <source>
        <dbReference type="ARBA" id="ARBA00047196"/>
    </source>
</evidence>
<keyword evidence="2" id="KW-0408">Iron</keyword>
<comment type="pathway">
    <text evidence="1">Isoprenoid biosynthesis; isopentenyl diphosphate biosynthesis via mevalonate pathway.</text>
</comment>
<dbReference type="Pfam" id="PF04412">
    <property type="entry name" value="AcnX"/>
    <property type="match status" value="1"/>
</dbReference>
<evidence type="ECO:0000256" key="8">
    <source>
        <dbReference type="ARBA" id="ARBA00046520"/>
    </source>
</evidence>